<dbReference type="Gene3D" id="3.20.20.80">
    <property type="entry name" value="Glycosidases"/>
    <property type="match status" value="1"/>
</dbReference>
<evidence type="ECO:0000259" key="9">
    <source>
        <dbReference type="Pfam" id="PF00728"/>
    </source>
</evidence>
<name>A0A0F5VJS4_9GAMM</name>
<dbReference type="InterPro" id="IPR025705">
    <property type="entry name" value="Beta_hexosaminidase_sua/sub"/>
</dbReference>
<dbReference type="InterPro" id="IPR029018">
    <property type="entry name" value="Hex-like_dom2"/>
</dbReference>
<dbReference type="Pfam" id="PF02838">
    <property type="entry name" value="Glyco_hydro_20b"/>
    <property type="match status" value="1"/>
</dbReference>
<feature type="domain" description="Glycoside hydrolase family 20 catalytic" evidence="9">
    <location>
        <begin position="262"/>
        <end position="608"/>
    </location>
</feature>
<dbReference type="SUPFAM" id="SSF55545">
    <property type="entry name" value="beta-N-acetylhexosaminidase-like domain"/>
    <property type="match status" value="1"/>
</dbReference>
<comment type="caution">
    <text evidence="11">The sequence shown here is derived from an EMBL/GenBank/DDBJ whole genome shotgun (WGS) entry which is preliminary data.</text>
</comment>
<dbReference type="STRING" id="265726.KY46_02815"/>
<dbReference type="InterPro" id="IPR017853">
    <property type="entry name" value="GH"/>
</dbReference>
<dbReference type="Gene3D" id="3.30.379.10">
    <property type="entry name" value="Chitobiase/beta-hexosaminidase domain 2-like"/>
    <property type="match status" value="1"/>
</dbReference>
<accession>A0A0F5VJS4</accession>
<dbReference type="InterPro" id="IPR015883">
    <property type="entry name" value="Glyco_hydro_20_cat"/>
</dbReference>
<feature type="domain" description="Beta-hexosaminidase bacterial type N-terminal" evidence="10">
    <location>
        <begin position="136"/>
        <end position="258"/>
    </location>
</feature>
<dbReference type="Pfam" id="PF00728">
    <property type="entry name" value="Glyco_hydro_20"/>
    <property type="match status" value="1"/>
</dbReference>
<dbReference type="OrthoDB" id="9763537at2"/>
<dbReference type="GO" id="GO:0005975">
    <property type="term" value="P:carbohydrate metabolic process"/>
    <property type="evidence" value="ECO:0007669"/>
    <property type="project" value="InterPro"/>
</dbReference>
<evidence type="ECO:0000256" key="5">
    <source>
        <dbReference type="ARBA" id="ARBA00023295"/>
    </source>
</evidence>
<dbReference type="PANTHER" id="PTHR22600:SF57">
    <property type="entry name" value="BETA-N-ACETYLHEXOSAMINIDASE"/>
    <property type="match status" value="1"/>
</dbReference>
<organism evidence="11 12">
    <name type="scientific">Photobacterium halotolerans</name>
    <dbReference type="NCBI Taxonomy" id="265726"/>
    <lineage>
        <taxon>Bacteria</taxon>
        <taxon>Pseudomonadati</taxon>
        <taxon>Pseudomonadota</taxon>
        <taxon>Gammaproteobacteria</taxon>
        <taxon>Vibrionales</taxon>
        <taxon>Vibrionaceae</taxon>
        <taxon>Photobacterium</taxon>
    </lineage>
</organism>
<dbReference type="PATRIC" id="fig|265726.11.peg.608"/>
<evidence type="ECO:0000256" key="2">
    <source>
        <dbReference type="ARBA" id="ARBA00006285"/>
    </source>
</evidence>
<dbReference type="InterPro" id="IPR012291">
    <property type="entry name" value="CBM2_carb-bd_dom_sf"/>
</dbReference>
<evidence type="ECO:0000256" key="6">
    <source>
        <dbReference type="ARBA" id="ARBA00030512"/>
    </source>
</evidence>
<evidence type="ECO:0000259" key="10">
    <source>
        <dbReference type="Pfam" id="PF02838"/>
    </source>
</evidence>
<protein>
    <recommendedName>
        <fullName evidence="3">beta-N-acetylhexosaminidase</fullName>
        <ecNumber evidence="3">3.2.1.52</ecNumber>
    </recommendedName>
    <alternativeName>
        <fullName evidence="6">Beta-N-acetylhexosaminidase</fullName>
    </alternativeName>
    <alternativeName>
        <fullName evidence="7">N-acetyl-beta-glucosaminidase</fullName>
    </alternativeName>
</protein>
<evidence type="ECO:0000256" key="7">
    <source>
        <dbReference type="ARBA" id="ARBA00033000"/>
    </source>
</evidence>
<sequence>MSYRLDLTVINQTDTESRFALTLHNLGDQALEAWSLAFILSRWIEPASVSHGVLTQTGSYCTLSASDAAALAPNSHFYTEFSIKTPPLSLHGDGVIDACLYANQQGEALPVTVTPVNLKNPVQDRLTLELPAPKTINLIPAPASLKTLAGEFRFTRHTALAEFPEAAQGSVNWLQQELAHWLDSPLAIAPSGNIHYQTRADLADGAYHMLVEHDHIWLEASSGAGFSHATASLLQLLPAQPTHQIEHALCVPMVEINDEPQYGHRGMMLDCARHFHSVTRIKKLLDQLARYKFNTFHWHLTDDEGWRIEIDAYPALTEIGAWRGPQEPLLPQFSTVDRRYGGFYTKQQIRDIVAYAADRGIQVIPEIDIPGHCRAAIKSLPELLVDEADRSQYRSIQNYSDNILSPALPGTYTFLTTVLDEVCELFPAPFLHVGADEVPNGVWTDSPACRELMAQEGYEDPFELQGHILRFVENYLAGKGKRMLGWQEVVKGDKVSQNTIVMPWMNEQAGLDCADKGYQVIMQPAQYTYLDLAQGHAAEEAGANWAGFLPLETVYSYRPLAELEPSDPKLKQIMGIQCALWCEHVYSQARFEYLLYPRLLAVSEVCWCPPEQRDWDDFKARLHGQLSYLDRVGLNYRQG</sequence>
<evidence type="ECO:0000256" key="3">
    <source>
        <dbReference type="ARBA" id="ARBA00012663"/>
    </source>
</evidence>
<reference evidence="11 12" key="1">
    <citation type="submission" date="2014-12" db="EMBL/GenBank/DDBJ databases">
        <title>Mercury Reductase activity and rhizosphere competence traits in the genome of root associated Photobacterium halotolerans MELD1.</title>
        <authorList>
            <person name="Mathew D.C."/>
            <person name="Huang C.-C."/>
        </authorList>
    </citation>
    <scope>NUCLEOTIDE SEQUENCE [LARGE SCALE GENOMIC DNA]</scope>
    <source>
        <strain evidence="11 12">MELD1</strain>
    </source>
</reference>
<evidence type="ECO:0000313" key="12">
    <source>
        <dbReference type="Proteomes" id="UP000033633"/>
    </source>
</evidence>
<feature type="active site" description="Proton donor" evidence="8">
    <location>
        <position position="437"/>
    </location>
</feature>
<evidence type="ECO:0000256" key="8">
    <source>
        <dbReference type="PIRSR" id="PIRSR625705-1"/>
    </source>
</evidence>
<dbReference type="AlphaFoldDB" id="A0A0F5VJS4"/>
<evidence type="ECO:0000256" key="1">
    <source>
        <dbReference type="ARBA" id="ARBA00001231"/>
    </source>
</evidence>
<comment type="catalytic activity">
    <reaction evidence="1">
        <text>Hydrolysis of terminal non-reducing N-acetyl-D-hexosamine residues in N-acetyl-beta-D-hexosaminides.</text>
        <dbReference type="EC" id="3.2.1.52"/>
    </reaction>
</comment>
<dbReference type="PANTHER" id="PTHR22600">
    <property type="entry name" value="BETA-HEXOSAMINIDASE"/>
    <property type="match status" value="1"/>
</dbReference>
<dbReference type="GO" id="GO:0030203">
    <property type="term" value="P:glycosaminoglycan metabolic process"/>
    <property type="evidence" value="ECO:0007669"/>
    <property type="project" value="TreeGrafter"/>
</dbReference>
<keyword evidence="12" id="KW-1185">Reference proteome</keyword>
<dbReference type="EMBL" id="JWYV01000001">
    <property type="protein sequence ID" value="KKD01735.1"/>
    <property type="molecule type" value="Genomic_DNA"/>
</dbReference>
<dbReference type="SUPFAM" id="SSF51445">
    <property type="entry name" value="(Trans)glycosidases"/>
    <property type="match status" value="1"/>
</dbReference>
<dbReference type="CDD" id="cd06563">
    <property type="entry name" value="GH20_chitobiase-like"/>
    <property type="match status" value="1"/>
</dbReference>
<dbReference type="GO" id="GO:0030247">
    <property type="term" value="F:polysaccharide binding"/>
    <property type="evidence" value="ECO:0007669"/>
    <property type="project" value="InterPro"/>
</dbReference>
<evidence type="ECO:0000313" key="11">
    <source>
        <dbReference type="EMBL" id="KKD01735.1"/>
    </source>
</evidence>
<dbReference type="GO" id="GO:0016020">
    <property type="term" value="C:membrane"/>
    <property type="evidence" value="ECO:0007669"/>
    <property type="project" value="TreeGrafter"/>
</dbReference>
<dbReference type="RefSeq" id="WP_046219063.1">
    <property type="nucleotide sequence ID" value="NZ_JWYV01000001.1"/>
</dbReference>
<dbReference type="Gene3D" id="2.60.40.290">
    <property type="match status" value="1"/>
</dbReference>
<proteinExistence type="inferred from homology"/>
<keyword evidence="5" id="KW-0326">Glycosidase</keyword>
<comment type="similarity">
    <text evidence="2">Belongs to the glycosyl hydrolase 20 family.</text>
</comment>
<dbReference type="PRINTS" id="PR00738">
    <property type="entry name" value="GLHYDRLASE20"/>
</dbReference>
<dbReference type="InterPro" id="IPR015882">
    <property type="entry name" value="HEX_bac_N"/>
</dbReference>
<evidence type="ECO:0000256" key="4">
    <source>
        <dbReference type="ARBA" id="ARBA00022801"/>
    </source>
</evidence>
<dbReference type="EC" id="3.2.1.52" evidence="3"/>
<gene>
    <name evidence="11" type="ORF">KY46_02815</name>
</gene>
<dbReference type="Proteomes" id="UP000033633">
    <property type="component" value="Unassembled WGS sequence"/>
</dbReference>
<dbReference type="GO" id="GO:0004563">
    <property type="term" value="F:beta-N-acetylhexosaminidase activity"/>
    <property type="evidence" value="ECO:0007669"/>
    <property type="project" value="UniProtKB-EC"/>
</dbReference>
<keyword evidence="4" id="KW-0378">Hydrolase</keyword>